<dbReference type="AlphaFoldDB" id="A0A1A9V2F6"/>
<accession>A0A1A9V2F6</accession>
<sequence>MAHEIQLAHPLWIVHQLLNAEGIPYGLTQVTMIERYANLKITDQDLRDSSNFKTNATRSTGIVLLKILFLARAVSVAMYYYIDTHNLESASNFMDLGVMHDPKYISVPSNMVDRPQVNLLRIYCLARLLSELALTFCKTLLSIVRHTGLLFRVPVKNRH</sequence>
<dbReference type="Proteomes" id="UP000078200">
    <property type="component" value="Unassembled WGS sequence"/>
</dbReference>
<organism evidence="1 2">
    <name type="scientific">Glossina austeni</name>
    <name type="common">Savannah tsetse fly</name>
    <dbReference type="NCBI Taxonomy" id="7395"/>
    <lineage>
        <taxon>Eukaryota</taxon>
        <taxon>Metazoa</taxon>
        <taxon>Ecdysozoa</taxon>
        <taxon>Arthropoda</taxon>
        <taxon>Hexapoda</taxon>
        <taxon>Insecta</taxon>
        <taxon>Pterygota</taxon>
        <taxon>Neoptera</taxon>
        <taxon>Endopterygota</taxon>
        <taxon>Diptera</taxon>
        <taxon>Brachycera</taxon>
        <taxon>Muscomorpha</taxon>
        <taxon>Hippoboscoidea</taxon>
        <taxon>Glossinidae</taxon>
        <taxon>Glossina</taxon>
    </lineage>
</organism>
<dbReference type="VEuPathDB" id="VectorBase:GAUT023596"/>
<keyword evidence="2" id="KW-1185">Reference proteome</keyword>
<protein>
    <submittedName>
        <fullName evidence="1">Uncharacterized protein</fullName>
    </submittedName>
</protein>
<name>A0A1A9V2F6_GLOAU</name>
<evidence type="ECO:0000313" key="1">
    <source>
        <dbReference type="EnsemblMetazoa" id="GAUT023596-PA"/>
    </source>
</evidence>
<reference evidence="1" key="1">
    <citation type="submission" date="2020-05" db="UniProtKB">
        <authorList>
            <consortium name="EnsemblMetazoa"/>
        </authorList>
    </citation>
    <scope>IDENTIFICATION</scope>
    <source>
        <strain evidence="1">TTRI</strain>
    </source>
</reference>
<proteinExistence type="predicted"/>
<dbReference type="EnsemblMetazoa" id="GAUT023596-RA">
    <property type="protein sequence ID" value="GAUT023596-PA"/>
    <property type="gene ID" value="GAUT023596"/>
</dbReference>
<evidence type="ECO:0000313" key="2">
    <source>
        <dbReference type="Proteomes" id="UP000078200"/>
    </source>
</evidence>